<sequence length="280" mass="30817">MSIKTHKPTTPGRRKSSGHDFSGLSRVKPMKSLLVTRKRMGGRNAQGKITVRHHGGGHKRMIRLIDWNPASDSKQAEVKTIEYDPNRSARIALIAYPDGTRKYILASDGLKPGQKITVSPEKIDVQVGNRLKLEFIPAGTAIHNLELEPGKGGKIVRSAGSSAVLMSQEGEFAQVKMPSSEIRIFSKNCMATIGQVSNPDHRNVRLGKAGRMRWLGVRPTVRGKVMNPVDHPHGGGEGRNPIGLKQPKTAQGKRAMGVKTRSHTKKSAKFILKRRPTRKQ</sequence>
<feature type="domain" description="Large ribosomal subunit protein uL2 C-terminal" evidence="7">
    <location>
        <begin position="125"/>
        <end position="254"/>
    </location>
</feature>
<evidence type="ECO:0000256" key="6">
    <source>
        <dbReference type="SAM" id="MobiDB-lite"/>
    </source>
</evidence>
<dbReference type="GO" id="GO:0016740">
    <property type="term" value="F:transferase activity"/>
    <property type="evidence" value="ECO:0007669"/>
    <property type="project" value="InterPro"/>
</dbReference>
<evidence type="ECO:0000256" key="1">
    <source>
        <dbReference type="ARBA" id="ARBA00005636"/>
    </source>
</evidence>
<evidence type="ECO:0000259" key="8">
    <source>
        <dbReference type="SMART" id="SM01383"/>
    </source>
</evidence>
<dbReference type="NCBIfam" id="TIGR01171">
    <property type="entry name" value="rplB_bact"/>
    <property type="match status" value="1"/>
</dbReference>
<dbReference type="Proteomes" id="UP000176952">
    <property type="component" value="Unassembled WGS sequence"/>
</dbReference>
<feature type="domain" description="Large ribosomal subunit protein uL2 RNA-binding" evidence="8">
    <location>
        <begin position="42"/>
        <end position="118"/>
    </location>
</feature>
<dbReference type="InterPro" id="IPR012340">
    <property type="entry name" value="NA-bd_OB-fold"/>
</dbReference>
<dbReference type="STRING" id="1798542.A3F54_03465"/>
<dbReference type="Gene3D" id="4.10.950.10">
    <property type="entry name" value="Ribosomal protein L2, domain 3"/>
    <property type="match status" value="1"/>
</dbReference>
<dbReference type="SUPFAM" id="SSF50249">
    <property type="entry name" value="Nucleic acid-binding proteins"/>
    <property type="match status" value="1"/>
</dbReference>
<dbReference type="HAMAP" id="MF_01320_B">
    <property type="entry name" value="Ribosomal_uL2_B"/>
    <property type="match status" value="1"/>
</dbReference>
<dbReference type="FunFam" id="2.30.30.30:FF:000001">
    <property type="entry name" value="50S ribosomal protein L2"/>
    <property type="match status" value="1"/>
</dbReference>
<feature type="compositionally biased region" description="Basic residues" evidence="6">
    <location>
        <begin position="260"/>
        <end position="280"/>
    </location>
</feature>
<evidence type="ECO:0000256" key="3">
    <source>
        <dbReference type="ARBA" id="ARBA00023274"/>
    </source>
</evidence>
<evidence type="ECO:0000259" key="7">
    <source>
        <dbReference type="SMART" id="SM01382"/>
    </source>
</evidence>
<evidence type="ECO:0000256" key="2">
    <source>
        <dbReference type="ARBA" id="ARBA00022980"/>
    </source>
</evidence>
<keyword evidence="5" id="KW-0694">RNA-binding</keyword>
<dbReference type="PIRSF" id="PIRSF002158">
    <property type="entry name" value="Ribosomal_L2"/>
    <property type="match status" value="1"/>
</dbReference>
<feature type="region of interest" description="Disordered" evidence="6">
    <location>
        <begin position="223"/>
        <end position="280"/>
    </location>
</feature>
<evidence type="ECO:0000256" key="5">
    <source>
        <dbReference type="HAMAP-Rule" id="MF_01320"/>
    </source>
</evidence>
<dbReference type="InterPro" id="IPR008991">
    <property type="entry name" value="Translation_prot_SH3-like_sf"/>
</dbReference>
<dbReference type="AlphaFoldDB" id="A0A1G2B7K6"/>
<name>A0A1G2B7K6_9BACT</name>
<evidence type="ECO:0000313" key="10">
    <source>
        <dbReference type="Proteomes" id="UP000176952"/>
    </source>
</evidence>
<reference evidence="9 10" key="1">
    <citation type="journal article" date="2016" name="Nat. Commun.">
        <title>Thousands of microbial genomes shed light on interconnected biogeochemical processes in an aquifer system.</title>
        <authorList>
            <person name="Anantharaman K."/>
            <person name="Brown C.T."/>
            <person name="Hug L.A."/>
            <person name="Sharon I."/>
            <person name="Castelle C.J."/>
            <person name="Probst A.J."/>
            <person name="Thomas B.C."/>
            <person name="Singh A."/>
            <person name="Wilkins M.J."/>
            <person name="Karaoz U."/>
            <person name="Brodie E.L."/>
            <person name="Williams K.H."/>
            <person name="Hubbard S.S."/>
            <person name="Banfield J.F."/>
        </authorList>
    </citation>
    <scope>NUCLEOTIDE SEQUENCE [LARGE SCALE GENOMIC DNA]</scope>
</reference>
<dbReference type="InterPro" id="IPR002171">
    <property type="entry name" value="Ribosomal_uL2"/>
</dbReference>
<dbReference type="Gene3D" id="2.30.30.30">
    <property type="match status" value="1"/>
</dbReference>
<dbReference type="EMBL" id="MHKD01000016">
    <property type="protein sequence ID" value="OGY84240.1"/>
    <property type="molecule type" value="Genomic_DNA"/>
</dbReference>
<protein>
    <recommendedName>
        <fullName evidence="4 5">Large ribosomal subunit protein uL2</fullName>
    </recommendedName>
</protein>
<comment type="similarity">
    <text evidence="1 5">Belongs to the universal ribosomal protein uL2 family.</text>
</comment>
<keyword evidence="3 5" id="KW-0687">Ribonucleoprotein</keyword>
<dbReference type="InterPro" id="IPR014722">
    <property type="entry name" value="Rib_uL2_dom2"/>
</dbReference>
<keyword evidence="2 5" id="KW-0689">Ribosomal protein</keyword>
<dbReference type="Pfam" id="PF00181">
    <property type="entry name" value="Ribosomal_L2_N"/>
    <property type="match status" value="1"/>
</dbReference>
<dbReference type="PANTHER" id="PTHR13691">
    <property type="entry name" value="RIBOSOMAL PROTEIN L2"/>
    <property type="match status" value="1"/>
</dbReference>
<dbReference type="GO" id="GO:0003735">
    <property type="term" value="F:structural constituent of ribosome"/>
    <property type="evidence" value="ECO:0007669"/>
    <property type="project" value="InterPro"/>
</dbReference>
<proteinExistence type="inferred from homology"/>
<keyword evidence="5" id="KW-0699">rRNA-binding</keyword>
<gene>
    <name evidence="5" type="primary">rplB</name>
    <name evidence="9" type="ORF">A3F54_03465</name>
</gene>
<dbReference type="InterPro" id="IPR022666">
    <property type="entry name" value="Ribosomal_uL2_RNA-bd_dom"/>
</dbReference>
<dbReference type="InterPro" id="IPR014726">
    <property type="entry name" value="Ribosomal_uL2_dom3"/>
</dbReference>
<dbReference type="PANTHER" id="PTHR13691:SF5">
    <property type="entry name" value="LARGE RIBOSOMAL SUBUNIT PROTEIN UL2M"/>
    <property type="match status" value="1"/>
</dbReference>
<feature type="region of interest" description="Disordered" evidence="6">
    <location>
        <begin position="1"/>
        <end position="28"/>
    </location>
</feature>
<dbReference type="GO" id="GO:0002181">
    <property type="term" value="P:cytoplasmic translation"/>
    <property type="evidence" value="ECO:0007669"/>
    <property type="project" value="TreeGrafter"/>
</dbReference>
<organism evidence="9 10">
    <name type="scientific">Candidatus Kerfeldbacteria bacterium RIFCSPHIGHO2_12_FULL_48_17</name>
    <dbReference type="NCBI Taxonomy" id="1798542"/>
    <lineage>
        <taxon>Bacteria</taxon>
        <taxon>Candidatus Kerfeldiibacteriota</taxon>
    </lineage>
</organism>
<dbReference type="Gene3D" id="2.40.50.140">
    <property type="entry name" value="Nucleic acid-binding proteins"/>
    <property type="match status" value="1"/>
</dbReference>
<dbReference type="SMART" id="SM01383">
    <property type="entry name" value="Ribosomal_L2"/>
    <property type="match status" value="1"/>
</dbReference>
<dbReference type="InterPro" id="IPR022669">
    <property type="entry name" value="Ribosomal_uL2_C"/>
</dbReference>
<dbReference type="GO" id="GO:0015934">
    <property type="term" value="C:large ribosomal subunit"/>
    <property type="evidence" value="ECO:0007669"/>
    <property type="project" value="InterPro"/>
</dbReference>
<comment type="subunit">
    <text evidence="5">Part of the 50S ribosomal subunit. Forms a bridge to the 30S subunit in the 70S ribosome.</text>
</comment>
<dbReference type="SUPFAM" id="SSF50104">
    <property type="entry name" value="Translation proteins SH3-like domain"/>
    <property type="match status" value="1"/>
</dbReference>
<dbReference type="FunFam" id="4.10.950.10:FF:000001">
    <property type="entry name" value="50S ribosomal protein L2"/>
    <property type="match status" value="1"/>
</dbReference>
<dbReference type="SMART" id="SM01382">
    <property type="entry name" value="Ribosomal_L2_C"/>
    <property type="match status" value="1"/>
</dbReference>
<dbReference type="Pfam" id="PF03947">
    <property type="entry name" value="Ribosomal_L2_C"/>
    <property type="match status" value="1"/>
</dbReference>
<dbReference type="GO" id="GO:0019843">
    <property type="term" value="F:rRNA binding"/>
    <property type="evidence" value="ECO:0007669"/>
    <property type="project" value="UniProtKB-UniRule"/>
</dbReference>
<evidence type="ECO:0000313" key="9">
    <source>
        <dbReference type="EMBL" id="OGY84240.1"/>
    </source>
</evidence>
<evidence type="ECO:0000256" key="4">
    <source>
        <dbReference type="ARBA" id="ARBA00035242"/>
    </source>
</evidence>
<dbReference type="InterPro" id="IPR005880">
    <property type="entry name" value="Ribosomal_uL2_bac/org-type"/>
</dbReference>
<accession>A0A1G2B7K6</accession>
<feature type="compositionally biased region" description="Basic residues" evidence="6">
    <location>
        <begin position="1"/>
        <end position="16"/>
    </location>
</feature>
<comment type="caution">
    <text evidence="9">The sequence shown here is derived from an EMBL/GenBank/DDBJ whole genome shotgun (WGS) entry which is preliminary data.</text>
</comment>
<comment type="function">
    <text evidence="5">One of the primary rRNA binding proteins. Required for association of the 30S and 50S subunits to form the 70S ribosome, for tRNA binding and peptide bond formation. It has been suggested to have peptidyltransferase activity; this is somewhat controversial. Makes several contacts with the 16S rRNA in the 70S ribosome.</text>
</comment>